<sequence length="84" mass="8815">MWTLTGIVVNERTGLSTEGGPLVVWATRSDPTSATFDGQVYWMSGAASKLTHFDPLLPAYVGLSASEDAPPAALRCGMESATTP</sequence>
<reference evidence="1 2" key="1">
    <citation type="submission" date="2024-06" db="EMBL/GenBank/DDBJ databases">
        <title>Sorghum-associated microbial communities from plants grown in Nebraska, USA.</title>
        <authorList>
            <person name="Schachtman D."/>
        </authorList>
    </citation>
    <scope>NUCLEOTIDE SEQUENCE [LARGE SCALE GENOMIC DNA]</scope>
    <source>
        <strain evidence="1 2">2857</strain>
    </source>
</reference>
<accession>A0ABV2QS37</accession>
<gene>
    <name evidence="1" type="ORF">ABIE21_003281</name>
</gene>
<protein>
    <submittedName>
        <fullName evidence="1">Uncharacterized protein</fullName>
    </submittedName>
</protein>
<evidence type="ECO:0000313" key="1">
    <source>
        <dbReference type="EMBL" id="MET4583750.1"/>
    </source>
</evidence>
<dbReference type="Proteomes" id="UP001549257">
    <property type="component" value="Unassembled WGS sequence"/>
</dbReference>
<organism evidence="1 2">
    <name type="scientific">Conyzicola nivalis</name>
    <dbReference type="NCBI Taxonomy" id="1477021"/>
    <lineage>
        <taxon>Bacteria</taxon>
        <taxon>Bacillati</taxon>
        <taxon>Actinomycetota</taxon>
        <taxon>Actinomycetes</taxon>
        <taxon>Micrococcales</taxon>
        <taxon>Microbacteriaceae</taxon>
        <taxon>Conyzicola</taxon>
    </lineage>
</organism>
<keyword evidence="2" id="KW-1185">Reference proteome</keyword>
<dbReference type="EMBL" id="JBEPSJ010000005">
    <property type="protein sequence ID" value="MET4583750.1"/>
    <property type="molecule type" value="Genomic_DNA"/>
</dbReference>
<proteinExistence type="predicted"/>
<evidence type="ECO:0000313" key="2">
    <source>
        <dbReference type="Proteomes" id="UP001549257"/>
    </source>
</evidence>
<comment type="caution">
    <text evidence="1">The sequence shown here is derived from an EMBL/GenBank/DDBJ whole genome shotgun (WGS) entry which is preliminary data.</text>
</comment>
<name>A0ABV2QS37_9MICO</name>